<dbReference type="PROSITE" id="PS50082">
    <property type="entry name" value="WD_REPEATS_2"/>
    <property type="match status" value="5"/>
</dbReference>
<dbReference type="InterPro" id="IPR019775">
    <property type="entry name" value="WD40_repeat_CS"/>
</dbReference>
<evidence type="ECO:0000313" key="7">
    <source>
        <dbReference type="EMBL" id="RXK41088.1"/>
    </source>
</evidence>
<dbReference type="VEuPathDB" id="FungiDB:TREMEDRAFT_35311"/>
<dbReference type="PROSITE" id="PS00678">
    <property type="entry name" value="WD_REPEATS_1"/>
    <property type="match status" value="1"/>
</dbReference>
<dbReference type="GO" id="GO:0000398">
    <property type="term" value="P:mRNA splicing, via spliceosome"/>
    <property type="evidence" value="ECO:0007669"/>
    <property type="project" value="InterPro"/>
</dbReference>
<dbReference type="Pfam" id="PF00400">
    <property type="entry name" value="WD40"/>
    <property type="match status" value="7"/>
</dbReference>
<dbReference type="InParanoid" id="A0A4Q1BSZ0"/>
<dbReference type="GO" id="GO:0016607">
    <property type="term" value="C:nuclear speck"/>
    <property type="evidence" value="ECO:0007669"/>
    <property type="project" value="UniProtKB-SubCell"/>
</dbReference>
<sequence>MADKEVLSDSKDTKMTTRQKEKSAVKLEDIEMNNVQMDHEISLLIEQWLLTRSYTLTAQTMKEEVLVASTEKIGVVKEIERGLLDGEYSLIEGLLGDSGLKPQTQRAFIKRLKPLEHYQPYPYDFYNLSYLTSASTVHDAPAFRDWKGVQREREGLVNMWHELTEKGDGNREKIHIPPHRLETLLRQAAAWQIEHSPRTSKPTITDTSLLRDYQPLILPDTLHLLIHGHQANIKCISPISPYLAVSGSSDRTLRIFSIVDGLTRHTLSGHTSRIWDCSTTLGGETVVSASGDGSLRVWDVENGRCKSVMQGQGGDVYSVRWRPGHNQVVSASYDKILHCWDVETSRQIRTFSGHSMSAQAVTYDPTGNIIASGSKDKHIRLWDAVGGVCTHTLTDCLGEITSIQFDGEGKYLLAGCKDNSNRLYDMRMRRNLYRYIGHQNTSKNLIRCSFNINSTLVLSGSEDGNVYIWERESSSSSIPLHLSSSIIPPNVPLGDQVNEPTNPTNPPTGSMIIPSTRPFRGDGDKTITVRPAKVLKAHEGTVYDVKWIESGGRLLSCGEDGSVGVWGHEV</sequence>
<dbReference type="EMBL" id="SDIL01000012">
    <property type="protein sequence ID" value="RXK41088.1"/>
    <property type="molecule type" value="Genomic_DNA"/>
</dbReference>
<evidence type="ECO:0000256" key="2">
    <source>
        <dbReference type="ARBA" id="ARBA00022574"/>
    </source>
</evidence>
<dbReference type="InterPro" id="IPR036322">
    <property type="entry name" value="WD40_repeat_dom_sf"/>
</dbReference>
<dbReference type="PANTHER" id="PTHR22848">
    <property type="entry name" value="WD40 REPEAT PROTEIN"/>
    <property type="match status" value="1"/>
</dbReference>
<dbReference type="InterPro" id="IPR015943">
    <property type="entry name" value="WD40/YVTN_repeat-like_dom_sf"/>
</dbReference>
<dbReference type="InterPro" id="IPR020472">
    <property type="entry name" value="WD40_PAC1"/>
</dbReference>
<keyword evidence="8" id="KW-1185">Reference proteome</keyword>
<feature type="repeat" description="WD" evidence="5">
    <location>
        <begin position="309"/>
        <end position="350"/>
    </location>
</feature>
<dbReference type="Gene3D" id="2.130.10.10">
    <property type="entry name" value="YVTN repeat-like/Quinoprotein amine dehydrogenase"/>
    <property type="match status" value="2"/>
</dbReference>
<dbReference type="OrthoDB" id="674604at2759"/>
<dbReference type="PRINTS" id="PR00320">
    <property type="entry name" value="GPROTEINBRPT"/>
</dbReference>
<gene>
    <name evidence="7" type="ORF">M231_01719</name>
</gene>
<feature type="region of interest" description="Disordered" evidence="6">
    <location>
        <begin position="1"/>
        <end position="23"/>
    </location>
</feature>
<protein>
    <recommendedName>
        <fullName evidence="4">WD40 repeat-containing protein SMU1</fullName>
    </recommendedName>
</protein>
<comment type="caution">
    <text evidence="7">The sequence shown here is derived from an EMBL/GenBank/DDBJ whole genome shotgun (WGS) entry which is preliminary data.</text>
</comment>
<keyword evidence="3" id="KW-0677">Repeat</keyword>
<organism evidence="7 8">
    <name type="scientific">Tremella mesenterica</name>
    <name type="common">Jelly fungus</name>
    <dbReference type="NCBI Taxonomy" id="5217"/>
    <lineage>
        <taxon>Eukaryota</taxon>
        <taxon>Fungi</taxon>
        <taxon>Dikarya</taxon>
        <taxon>Basidiomycota</taxon>
        <taxon>Agaricomycotina</taxon>
        <taxon>Tremellomycetes</taxon>
        <taxon>Tremellales</taxon>
        <taxon>Tremellaceae</taxon>
        <taxon>Tremella</taxon>
    </lineage>
</organism>
<feature type="repeat" description="WD" evidence="5">
    <location>
        <begin position="267"/>
        <end position="308"/>
    </location>
</feature>
<dbReference type="AlphaFoldDB" id="A0A4Q1BSZ0"/>
<feature type="repeat" description="WD" evidence="5">
    <location>
        <begin position="351"/>
        <end position="383"/>
    </location>
</feature>
<feature type="region of interest" description="Disordered" evidence="6">
    <location>
        <begin position="500"/>
        <end position="524"/>
    </location>
</feature>
<dbReference type="SUPFAM" id="SSF50978">
    <property type="entry name" value="WD40 repeat-like"/>
    <property type="match status" value="1"/>
</dbReference>
<keyword evidence="2 5" id="KW-0853">WD repeat</keyword>
<dbReference type="CDD" id="cd00200">
    <property type="entry name" value="WD40"/>
    <property type="match status" value="1"/>
</dbReference>
<evidence type="ECO:0000313" key="8">
    <source>
        <dbReference type="Proteomes" id="UP000289152"/>
    </source>
</evidence>
<feature type="repeat" description="WD" evidence="5">
    <location>
        <begin position="449"/>
        <end position="479"/>
    </location>
</feature>
<dbReference type="SMART" id="SM00320">
    <property type="entry name" value="WD40"/>
    <property type="match status" value="7"/>
</dbReference>
<accession>A0A4Q1BSZ0</accession>
<evidence type="ECO:0000256" key="6">
    <source>
        <dbReference type="SAM" id="MobiDB-lite"/>
    </source>
</evidence>
<evidence type="ECO:0000256" key="3">
    <source>
        <dbReference type="ARBA" id="ARBA00022737"/>
    </source>
</evidence>
<proteinExistence type="predicted"/>
<evidence type="ECO:0000256" key="4">
    <source>
        <dbReference type="ARBA" id="ARBA00026184"/>
    </source>
</evidence>
<name>A0A4Q1BSZ0_TREME</name>
<evidence type="ECO:0000256" key="5">
    <source>
        <dbReference type="PROSITE-ProRule" id="PRU00221"/>
    </source>
</evidence>
<dbReference type="InterPro" id="IPR045184">
    <property type="entry name" value="SMU1"/>
</dbReference>
<feature type="repeat" description="WD" evidence="5">
    <location>
        <begin position="535"/>
        <end position="570"/>
    </location>
</feature>
<dbReference type="STRING" id="5217.A0A4Q1BSZ0"/>
<dbReference type="InterPro" id="IPR001680">
    <property type="entry name" value="WD40_rpt"/>
</dbReference>
<dbReference type="Proteomes" id="UP000289152">
    <property type="component" value="Unassembled WGS sequence"/>
</dbReference>
<dbReference type="PROSITE" id="PS50294">
    <property type="entry name" value="WD_REPEATS_REGION"/>
    <property type="match status" value="4"/>
</dbReference>
<reference evidence="7 8" key="1">
    <citation type="submission" date="2016-06" db="EMBL/GenBank/DDBJ databases">
        <title>Evolution of pathogenesis and genome organization in the Tremellales.</title>
        <authorList>
            <person name="Cuomo C."/>
            <person name="Litvintseva A."/>
            <person name="Heitman J."/>
            <person name="Chen Y."/>
            <person name="Sun S."/>
            <person name="Springer D."/>
            <person name="Dromer F."/>
            <person name="Young S."/>
            <person name="Zeng Q."/>
            <person name="Chapman S."/>
            <person name="Gujja S."/>
            <person name="Saif S."/>
            <person name="Birren B."/>
        </authorList>
    </citation>
    <scope>NUCLEOTIDE SEQUENCE [LARGE SCALE GENOMIC DNA]</scope>
    <source>
        <strain evidence="7 8">ATCC 28783</strain>
    </source>
</reference>
<evidence type="ECO:0000256" key="1">
    <source>
        <dbReference type="ARBA" id="ARBA00004324"/>
    </source>
</evidence>
<comment type="subcellular location">
    <subcellularLocation>
        <location evidence="1">Nucleus speckle</location>
    </subcellularLocation>
</comment>